<dbReference type="EMBL" id="CP002405">
    <property type="protein sequence ID" value="ADU24359.1"/>
    <property type="molecule type" value="Genomic_DNA"/>
</dbReference>
<dbReference type="AlphaFoldDB" id="E6UCT1"/>
<dbReference type="Proteomes" id="UP000006919">
    <property type="component" value="Chromosome"/>
</dbReference>
<dbReference type="KEGG" id="ral:Rumal_2275"/>
<evidence type="ECO:0000313" key="3">
    <source>
        <dbReference type="Proteomes" id="UP000006919"/>
    </source>
</evidence>
<geneLocation type="plasmid" evidence="2 3">
    <name>pRUMAL02</name>
</geneLocation>
<evidence type="ECO:0000313" key="1">
    <source>
        <dbReference type="EMBL" id="ADU22760.1"/>
    </source>
</evidence>
<keyword evidence="2" id="KW-0614">Plasmid</keyword>
<reference evidence="1 3" key="2">
    <citation type="journal article" date="2011" name="J. Bacteriol.">
        <title>Complete genome of the cellulolytic ruminal bacterium Ruminococcus albus 7.</title>
        <authorList>
            <person name="Suen G."/>
            <person name="Stevenson D.M."/>
            <person name="Bruce D.C."/>
            <person name="Chertkov O."/>
            <person name="Copeland A."/>
            <person name="Cheng J.F."/>
            <person name="Detter C."/>
            <person name="Detter J.C."/>
            <person name="Goodwin L.A."/>
            <person name="Han C.S."/>
            <person name="Hauser L.J."/>
            <person name="Ivanova N.N."/>
            <person name="Kyrpides N.C."/>
            <person name="Land M.L."/>
            <person name="Lapidus A."/>
            <person name="Lucas S."/>
            <person name="Ovchinnikova G."/>
            <person name="Pitluck S."/>
            <person name="Tapia R."/>
            <person name="Woyke T."/>
            <person name="Boyum J."/>
            <person name="Mead D."/>
            <person name="Weimer P.J."/>
        </authorList>
    </citation>
    <scope>NUCLEOTIDE SEQUENCE [LARGE SCALE GENOMIC DNA]</scope>
    <source>
        <strain evidence="1">7</strain>
        <strain evidence="3">ATCC 27210 / DSM 20455 / JCM 14654 / NCDO 2250 / 7</strain>
        <plasmid evidence="3">pRUMAL02</plasmid>
    </source>
</reference>
<organism evidence="1 3">
    <name type="scientific">Ruminococcus albus (strain ATCC 27210 / DSM 20455 / JCM 14654 / NCDO 2250 / 7)</name>
    <dbReference type="NCBI Taxonomy" id="697329"/>
    <lineage>
        <taxon>Bacteria</taxon>
        <taxon>Bacillati</taxon>
        <taxon>Bacillota</taxon>
        <taxon>Clostridia</taxon>
        <taxon>Eubacteriales</taxon>
        <taxon>Oscillospiraceae</taxon>
        <taxon>Ruminococcus</taxon>
    </lineage>
</organism>
<reference evidence="2" key="1">
    <citation type="submission" date="2010-12" db="EMBL/GenBank/DDBJ databases">
        <title>Complete sequence of plasmid2 of Ruminococcus albus 7.</title>
        <authorList>
            <consortium name="US DOE Joint Genome Institute"/>
            <person name="Lucas S."/>
            <person name="Copeland A."/>
            <person name="Lapidus A."/>
            <person name="Cheng J.-F."/>
            <person name="Bruce D."/>
            <person name="Goodwin L."/>
            <person name="Pitluck S."/>
            <person name="Chertkov O."/>
            <person name="Detter J.C."/>
            <person name="Han C."/>
            <person name="Tapia R."/>
            <person name="Land M."/>
            <person name="Hauser L."/>
            <person name="Kyrpides N."/>
            <person name="Ivanova N."/>
            <person name="Ovchinnikova G."/>
            <person name="Weimer P."/>
            <person name="Mead D."/>
            <person name="Woyke T."/>
        </authorList>
    </citation>
    <scope>NUCLEOTIDE SEQUENCE</scope>
    <source>
        <strain evidence="2">7</strain>
        <plasmid evidence="2">pRUMAL02</plasmid>
    </source>
</reference>
<dbReference type="HOGENOM" id="CLU_836472_0_0_9"/>
<dbReference type="OrthoDB" id="1766811at2"/>
<dbReference type="eggNOG" id="ENOG5033W4Q">
    <property type="taxonomic scope" value="Bacteria"/>
</dbReference>
<dbReference type="RefSeq" id="WP_013483896.1">
    <property type="nucleotide sequence ID" value="NC_014825.1"/>
</dbReference>
<protein>
    <submittedName>
        <fullName evidence="1">Uncharacterized protein</fullName>
    </submittedName>
</protein>
<dbReference type="STRING" id="697329.Rumal_2275"/>
<proteinExistence type="predicted"/>
<name>E6UCT1_RUMA7</name>
<dbReference type="EMBL" id="CP002403">
    <property type="protein sequence ID" value="ADU22760.1"/>
    <property type="molecule type" value="Genomic_DNA"/>
</dbReference>
<gene>
    <name evidence="1" type="ordered locus">Rumal_2275</name>
    <name evidence="2" type="ordered locus">Rumal_3936</name>
</gene>
<sequence length="363" mass="37422" precursor="true">MKANTKNTKGSSPMKKLIPAAGMLMISATMLATSTFAWFTMNKEVQVTGMEVKAKAEKGLLINEVATSGDTNWDEEAKSTANAGATLIPMSSADMSTWAHANSVAANASAKGTAANTKSDKLSSAGYEIFTLATTAGGNNLSSGKLDFIQATAAAAGTDAEANIYYKEKDGTAAAIGDNDDGAFIKYTYYVKSSSSNAITLNADLTNDGDDTLYVKEIKVSGLDKNTDGDALAHDLDKTLRVAVLPTGGSALTFAPVAGADSSYFIASAYDTSTKAVTSAAASLATGTAGLDLTGTSAVSTWTATTASNTTDGLSLATLPATTSDGAKIDVYIWFEGEDSNCNTDNIYSDLDELTVEIVFGLK</sequence>
<dbReference type="Proteomes" id="UP000006919">
    <property type="component" value="Plasmid pRUMAL02"/>
</dbReference>
<evidence type="ECO:0000313" key="2">
    <source>
        <dbReference type="EMBL" id="ADU24359.1"/>
    </source>
</evidence>
<accession>E6UCT1</accession>
<dbReference type="KEGG" id="ral:Rumal_3936"/>